<proteinExistence type="inferred from homology"/>
<comment type="similarity">
    <text evidence="3">Belongs to the WD repeat POC1 family.</text>
</comment>
<dbReference type="Proteomes" id="UP001642520">
    <property type="component" value="Unassembled WGS sequence"/>
</dbReference>
<keyword evidence="5" id="KW-0175">Coiled coil</keyword>
<organism evidence="7 8">
    <name type="scientific">Xylocopa violacea</name>
    <name type="common">Violet carpenter bee</name>
    <name type="synonym">Apis violacea</name>
    <dbReference type="NCBI Taxonomy" id="135666"/>
    <lineage>
        <taxon>Eukaryota</taxon>
        <taxon>Metazoa</taxon>
        <taxon>Ecdysozoa</taxon>
        <taxon>Arthropoda</taxon>
        <taxon>Hexapoda</taxon>
        <taxon>Insecta</taxon>
        <taxon>Pterygota</taxon>
        <taxon>Neoptera</taxon>
        <taxon>Endopterygota</taxon>
        <taxon>Hymenoptera</taxon>
        <taxon>Apocrita</taxon>
        <taxon>Aculeata</taxon>
        <taxon>Apoidea</taxon>
        <taxon>Anthophila</taxon>
        <taxon>Apidae</taxon>
        <taxon>Xylocopa</taxon>
        <taxon>Xylocopa</taxon>
    </lineage>
</organism>
<evidence type="ECO:0000256" key="1">
    <source>
        <dbReference type="ARBA" id="ARBA00022574"/>
    </source>
</evidence>
<sequence length="459" mass="52133">MIETACDPTIEKHFKGHENAITSLCFHPETTQLVSSSLDKSIILWNLKESVRAYKFFGHKDVIFEVTYAPSGEVIASASRDRSVRIWVPKVTGQCIDFKAHSGAVRSIQFSPDGEKLVTASDDKNIKLWMVCQRKFLMSFVCHTSWVRCARFSLDGRLIVSCSDDKTIKLWDIASGQCIRTFHDTKAYSTYVEFHPSNSVIGSANIAGCVKLYDLRTASLYQHYATHKGPVNMIKFHPKGNFMLTASDDSTMKVLDLLEGRPIYTLKGHATNTSVKSITFSSNGDFFASGGADHQLLMWKTNFDKDDIVVRKMPHLILPIEESKLEIKDEKLFKNNDISEEEVEEEEEEGREKEKEEEEEMESLHKKFSPTISQSEKTHCAVPDSEILNEKIQYKVINMRNQKPLEVGRIVNISHLPKKSPNKYSSKVVDALNEQVQSLCDAVTVLEQRLSVLEEELRK</sequence>
<dbReference type="PANTHER" id="PTHR44019">
    <property type="entry name" value="WD REPEAT-CONTAINING PROTEIN 55"/>
    <property type="match status" value="1"/>
</dbReference>
<dbReference type="PROSITE" id="PS50294">
    <property type="entry name" value="WD_REPEATS_REGION"/>
    <property type="match status" value="5"/>
</dbReference>
<name>A0ABP1N822_XYLVO</name>
<dbReference type="InterPro" id="IPR019775">
    <property type="entry name" value="WD40_repeat_CS"/>
</dbReference>
<comment type="caution">
    <text evidence="7">The sequence shown here is derived from an EMBL/GenBank/DDBJ whole genome shotgun (WGS) entry which is preliminary data.</text>
</comment>
<evidence type="ECO:0000313" key="8">
    <source>
        <dbReference type="Proteomes" id="UP001642520"/>
    </source>
</evidence>
<feature type="repeat" description="WD" evidence="4">
    <location>
        <begin position="224"/>
        <end position="265"/>
    </location>
</feature>
<evidence type="ECO:0000256" key="5">
    <source>
        <dbReference type="SAM" id="Coils"/>
    </source>
</evidence>
<protein>
    <recommendedName>
        <fullName evidence="9">POC1 centriolar protein homolog A</fullName>
    </recommendedName>
</protein>
<feature type="repeat" description="WD" evidence="4">
    <location>
        <begin position="14"/>
        <end position="55"/>
    </location>
</feature>
<keyword evidence="8" id="KW-1185">Reference proteome</keyword>
<keyword evidence="2" id="KW-0677">Repeat</keyword>
<dbReference type="PRINTS" id="PR00320">
    <property type="entry name" value="GPROTEINBRPT"/>
</dbReference>
<dbReference type="PROSITE" id="PS00678">
    <property type="entry name" value="WD_REPEATS_1"/>
    <property type="match status" value="2"/>
</dbReference>
<dbReference type="Pfam" id="PF00400">
    <property type="entry name" value="WD40"/>
    <property type="match status" value="6"/>
</dbReference>
<dbReference type="InterPro" id="IPR050505">
    <property type="entry name" value="WDR55/POC1"/>
</dbReference>
<dbReference type="EMBL" id="CAXAJV020001287">
    <property type="protein sequence ID" value="CAL7937136.1"/>
    <property type="molecule type" value="Genomic_DNA"/>
</dbReference>
<dbReference type="CDD" id="cd00200">
    <property type="entry name" value="WD40"/>
    <property type="match status" value="1"/>
</dbReference>
<dbReference type="SUPFAM" id="SSF50978">
    <property type="entry name" value="WD40 repeat-like"/>
    <property type="match status" value="1"/>
</dbReference>
<dbReference type="PANTHER" id="PTHR44019:SF8">
    <property type="entry name" value="POC1 CENTRIOLAR PROTEIN HOMOLOG"/>
    <property type="match status" value="1"/>
</dbReference>
<feature type="repeat" description="WD" evidence="4">
    <location>
        <begin position="56"/>
        <end position="87"/>
    </location>
</feature>
<dbReference type="InterPro" id="IPR036322">
    <property type="entry name" value="WD40_repeat_dom_sf"/>
</dbReference>
<evidence type="ECO:0008006" key="9">
    <source>
        <dbReference type="Google" id="ProtNLM"/>
    </source>
</evidence>
<evidence type="ECO:0000256" key="6">
    <source>
        <dbReference type="SAM" id="MobiDB-lite"/>
    </source>
</evidence>
<feature type="repeat" description="WD" evidence="4">
    <location>
        <begin position="268"/>
        <end position="300"/>
    </location>
</feature>
<evidence type="ECO:0000256" key="2">
    <source>
        <dbReference type="ARBA" id="ARBA00022737"/>
    </source>
</evidence>
<dbReference type="PROSITE" id="PS50082">
    <property type="entry name" value="WD_REPEATS_2"/>
    <property type="match status" value="6"/>
</dbReference>
<accession>A0ABP1N822</accession>
<evidence type="ECO:0000256" key="4">
    <source>
        <dbReference type="PROSITE-ProRule" id="PRU00221"/>
    </source>
</evidence>
<feature type="compositionally biased region" description="Acidic residues" evidence="6">
    <location>
        <begin position="338"/>
        <end position="361"/>
    </location>
</feature>
<feature type="repeat" description="WD" evidence="4">
    <location>
        <begin position="140"/>
        <end position="181"/>
    </location>
</feature>
<feature type="repeat" description="WD" evidence="4">
    <location>
        <begin position="98"/>
        <end position="129"/>
    </location>
</feature>
<dbReference type="Gene3D" id="2.130.10.10">
    <property type="entry name" value="YVTN repeat-like/Quinoprotein amine dehydrogenase"/>
    <property type="match status" value="2"/>
</dbReference>
<feature type="coiled-coil region" evidence="5">
    <location>
        <begin position="429"/>
        <end position="456"/>
    </location>
</feature>
<dbReference type="InterPro" id="IPR015943">
    <property type="entry name" value="WD40/YVTN_repeat-like_dom_sf"/>
</dbReference>
<feature type="region of interest" description="Disordered" evidence="6">
    <location>
        <begin position="336"/>
        <end position="376"/>
    </location>
</feature>
<keyword evidence="1 4" id="KW-0853">WD repeat</keyword>
<dbReference type="InterPro" id="IPR001680">
    <property type="entry name" value="WD40_rpt"/>
</dbReference>
<evidence type="ECO:0000256" key="3">
    <source>
        <dbReference type="ARBA" id="ARBA00037984"/>
    </source>
</evidence>
<dbReference type="InterPro" id="IPR020472">
    <property type="entry name" value="WD40_PAC1"/>
</dbReference>
<gene>
    <name evidence="7" type="ORF">XYLVIOL_LOCUS2554</name>
</gene>
<reference evidence="7 8" key="1">
    <citation type="submission" date="2024-08" db="EMBL/GenBank/DDBJ databases">
        <authorList>
            <person name="Will J Nash"/>
            <person name="Angela Man"/>
            <person name="Seanna McTaggart"/>
            <person name="Kendall Baker"/>
            <person name="Tom Barker"/>
            <person name="Leah Catchpole"/>
            <person name="Alex Durrant"/>
            <person name="Karim Gharbi"/>
            <person name="Naomi Irish"/>
            <person name="Gemy Kaithakottil"/>
            <person name="Debby Ku"/>
            <person name="Aaliyah Providence"/>
            <person name="Felix Shaw"/>
            <person name="David Swarbreck"/>
            <person name="Chris Watkins"/>
            <person name="Ann M. McCartney"/>
            <person name="Giulio Formenti"/>
            <person name="Alice Mouton"/>
            <person name="Noel Vella"/>
            <person name="Bjorn M von Reumont"/>
            <person name="Adriana Vella"/>
            <person name="Wilfried Haerty"/>
        </authorList>
    </citation>
    <scope>NUCLEOTIDE SEQUENCE [LARGE SCALE GENOMIC DNA]</scope>
</reference>
<evidence type="ECO:0000313" key="7">
    <source>
        <dbReference type="EMBL" id="CAL7937136.1"/>
    </source>
</evidence>
<dbReference type="SMART" id="SM00320">
    <property type="entry name" value="WD40"/>
    <property type="match status" value="7"/>
</dbReference>